<accession>A0A0F9TU10</accession>
<dbReference type="AlphaFoldDB" id="A0A0F9TU10"/>
<name>A0A0F9TU10_9ZZZZ</name>
<sequence length="104" mass="12004">MITIAANTISGNEKALWLQERHEQSPTFGGFHRYQIISVIRDGRRAEWRKDMGLASLFKGINQINIPSFMEHTVDELMDLADELRGRPKLDVMDFMELNEAKLV</sequence>
<evidence type="ECO:0000313" key="1">
    <source>
        <dbReference type="EMBL" id="KKN78442.1"/>
    </source>
</evidence>
<proteinExistence type="predicted"/>
<reference evidence="1" key="1">
    <citation type="journal article" date="2015" name="Nature">
        <title>Complex archaea that bridge the gap between prokaryotes and eukaryotes.</title>
        <authorList>
            <person name="Spang A."/>
            <person name="Saw J.H."/>
            <person name="Jorgensen S.L."/>
            <person name="Zaremba-Niedzwiedzka K."/>
            <person name="Martijn J."/>
            <person name="Lind A.E."/>
            <person name="van Eijk R."/>
            <person name="Schleper C."/>
            <person name="Guy L."/>
            <person name="Ettema T.J."/>
        </authorList>
    </citation>
    <scope>NUCLEOTIDE SEQUENCE</scope>
</reference>
<protein>
    <submittedName>
        <fullName evidence="1">Uncharacterized protein</fullName>
    </submittedName>
</protein>
<dbReference type="EMBL" id="LAZR01000262">
    <property type="protein sequence ID" value="KKN78442.1"/>
    <property type="molecule type" value="Genomic_DNA"/>
</dbReference>
<comment type="caution">
    <text evidence="1">The sequence shown here is derived from an EMBL/GenBank/DDBJ whole genome shotgun (WGS) entry which is preliminary data.</text>
</comment>
<organism evidence="1">
    <name type="scientific">marine sediment metagenome</name>
    <dbReference type="NCBI Taxonomy" id="412755"/>
    <lineage>
        <taxon>unclassified sequences</taxon>
        <taxon>metagenomes</taxon>
        <taxon>ecological metagenomes</taxon>
    </lineage>
</organism>
<gene>
    <name evidence="1" type="ORF">LCGC14_0349740</name>
</gene>